<gene>
    <name evidence="2" type="ORF">B0T19DRAFT_119998</name>
</gene>
<feature type="transmembrane region" description="Helical" evidence="1">
    <location>
        <begin position="83"/>
        <end position="104"/>
    </location>
</feature>
<name>A0AAE0IXV6_9PEZI</name>
<dbReference type="EMBL" id="JAUEPO010000002">
    <property type="protein sequence ID" value="KAK3333219.1"/>
    <property type="molecule type" value="Genomic_DNA"/>
</dbReference>
<accession>A0AAE0IXV6</accession>
<evidence type="ECO:0000313" key="3">
    <source>
        <dbReference type="Proteomes" id="UP001286456"/>
    </source>
</evidence>
<comment type="caution">
    <text evidence="2">The sequence shown here is derived from an EMBL/GenBank/DDBJ whole genome shotgun (WGS) entry which is preliminary data.</text>
</comment>
<keyword evidence="1" id="KW-1133">Transmembrane helix</keyword>
<dbReference type="AlphaFoldDB" id="A0AAE0IXV6"/>
<keyword evidence="1" id="KW-0812">Transmembrane</keyword>
<protein>
    <recommendedName>
        <fullName evidence="4">Transmembrane protein</fullName>
    </recommendedName>
</protein>
<keyword evidence="1" id="KW-0472">Membrane</keyword>
<sequence length="179" mass="20028">MCGYILYDSSGCHLDAVDDGRTRFELSNGGSPDVFSMHPMPMVFVLVFHRQLFFFFLPGRAFLLQPARLHCVCIVFSPFALEARASICLLSLAFFWVGLFGSFLRPLRWKIPISASSSFFDLFGCYQGFFVASGWGCLRPPNVVVVIVVVVAVVLSMQLAFCFRGVLWRHSGRGVTFCS</sequence>
<reference evidence="2" key="1">
    <citation type="journal article" date="2023" name="Mol. Phylogenet. Evol.">
        <title>Genome-scale phylogeny and comparative genomics of the fungal order Sordariales.</title>
        <authorList>
            <person name="Hensen N."/>
            <person name="Bonometti L."/>
            <person name="Westerberg I."/>
            <person name="Brannstrom I.O."/>
            <person name="Guillou S."/>
            <person name="Cros-Aarteil S."/>
            <person name="Calhoun S."/>
            <person name="Haridas S."/>
            <person name="Kuo A."/>
            <person name="Mondo S."/>
            <person name="Pangilinan J."/>
            <person name="Riley R."/>
            <person name="LaButti K."/>
            <person name="Andreopoulos B."/>
            <person name="Lipzen A."/>
            <person name="Chen C."/>
            <person name="Yan M."/>
            <person name="Daum C."/>
            <person name="Ng V."/>
            <person name="Clum A."/>
            <person name="Steindorff A."/>
            <person name="Ohm R.A."/>
            <person name="Martin F."/>
            <person name="Silar P."/>
            <person name="Natvig D.O."/>
            <person name="Lalanne C."/>
            <person name="Gautier V."/>
            <person name="Ament-Velasquez S.L."/>
            <person name="Kruys A."/>
            <person name="Hutchinson M.I."/>
            <person name="Powell A.J."/>
            <person name="Barry K."/>
            <person name="Miller A.N."/>
            <person name="Grigoriev I.V."/>
            <person name="Debuchy R."/>
            <person name="Gladieux P."/>
            <person name="Hiltunen Thoren M."/>
            <person name="Johannesson H."/>
        </authorList>
    </citation>
    <scope>NUCLEOTIDE SEQUENCE</scope>
    <source>
        <strain evidence="2">SMH4131-1</strain>
    </source>
</reference>
<organism evidence="2 3">
    <name type="scientific">Cercophora scortea</name>
    <dbReference type="NCBI Taxonomy" id="314031"/>
    <lineage>
        <taxon>Eukaryota</taxon>
        <taxon>Fungi</taxon>
        <taxon>Dikarya</taxon>
        <taxon>Ascomycota</taxon>
        <taxon>Pezizomycotina</taxon>
        <taxon>Sordariomycetes</taxon>
        <taxon>Sordariomycetidae</taxon>
        <taxon>Sordariales</taxon>
        <taxon>Lasiosphaeriaceae</taxon>
        <taxon>Cercophora</taxon>
    </lineage>
</organism>
<dbReference type="Proteomes" id="UP001286456">
    <property type="component" value="Unassembled WGS sequence"/>
</dbReference>
<proteinExistence type="predicted"/>
<keyword evidence="3" id="KW-1185">Reference proteome</keyword>
<evidence type="ECO:0000256" key="1">
    <source>
        <dbReference type="SAM" id="Phobius"/>
    </source>
</evidence>
<reference evidence="2" key="2">
    <citation type="submission" date="2023-06" db="EMBL/GenBank/DDBJ databases">
        <authorList>
            <consortium name="Lawrence Berkeley National Laboratory"/>
            <person name="Haridas S."/>
            <person name="Hensen N."/>
            <person name="Bonometti L."/>
            <person name="Westerberg I."/>
            <person name="Brannstrom I.O."/>
            <person name="Guillou S."/>
            <person name="Cros-Aarteil S."/>
            <person name="Calhoun S."/>
            <person name="Kuo A."/>
            <person name="Mondo S."/>
            <person name="Pangilinan J."/>
            <person name="Riley R."/>
            <person name="Labutti K."/>
            <person name="Andreopoulos B."/>
            <person name="Lipzen A."/>
            <person name="Chen C."/>
            <person name="Yanf M."/>
            <person name="Daum C."/>
            <person name="Ng V."/>
            <person name="Clum A."/>
            <person name="Steindorff A."/>
            <person name="Ohm R."/>
            <person name="Martin F."/>
            <person name="Silar P."/>
            <person name="Natvig D."/>
            <person name="Lalanne C."/>
            <person name="Gautier V."/>
            <person name="Ament-Velasquez S.L."/>
            <person name="Kruys A."/>
            <person name="Hutchinson M.I."/>
            <person name="Powell A.J."/>
            <person name="Barry K."/>
            <person name="Miller A.N."/>
            <person name="Grigoriev I.V."/>
            <person name="Debuchy R."/>
            <person name="Gladieux P."/>
            <person name="Thoren M.H."/>
            <person name="Johannesson H."/>
        </authorList>
    </citation>
    <scope>NUCLEOTIDE SEQUENCE</scope>
    <source>
        <strain evidence="2">SMH4131-1</strain>
    </source>
</reference>
<feature type="transmembrane region" description="Helical" evidence="1">
    <location>
        <begin position="43"/>
        <end position="63"/>
    </location>
</feature>
<feature type="transmembrane region" description="Helical" evidence="1">
    <location>
        <begin position="143"/>
        <end position="163"/>
    </location>
</feature>
<evidence type="ECO:0008006" key="4">
    <source>
        <dbReference type="Google" id="ProtNLM"/>
    </source>
</evidence>
<feature type="transmembrane region" description="Helical" evidence="1">
    <location>
        <begin position="111"/>
        <end position="131"/>
    </location>
</feature>
<evidence type="ECO:0000313" key="2">
    <source>
        <dbReference type="EMBL" id="KAK3333219.1"/>
    </source>
</evidence>